<protein>
    <submittedName>
        <fullName evidence="2">Uncharacterized protein</fullName>
    </submittedName>
</protein>
<evidence type="ECO:0000313" key="2">
    <source>
        <dbReference type="EMBL" id="WFD17739.1"/>
    </source>
</evidence>
<evidence type="ECO:0000256" key="1">
    <source>
        <dbReference type="SAM" id="MobiDB-lite"/>
    </source>
</evidence>
<keyword evidence="3" id="KW-1185">Reference proteome</keyword>
<feature type="compositionally biased region" description="Basic and acidic residues" evidence="1">
    <location>
        <begin position="96"/>
        <end position="130"/>
    </location>
</feature>
<proteinExistence type="predicted"/>
<feature type="compositionally biased region" description="Basic and acidic residues" evidence="1">
    <location>
        <begin position="139"/>
        <end position="150"/>
    </location>
</feature>
<sequence>MHDFDSGSELSSPATSPKDAPAEPAADAPADVPQAPAQESAPPPPSKKPRTRPPPEARFAHDMSGWDQLFGPMTQPTPTRAKDATPEQRAAAVEAESARVRESRAHEAEKAREEKAREATERAKEQERHVAAAIRKPRVRPDVPPTERRPQSVTLDVLAEKRRQLRDDMHVATSMDMLSHIRSMHAFEDAMAQDRRALRASKFGAGLQHLRMGS</sequence>
<evidence type="ECO:0000313" key="3">
    <source>
        <dbReference type="Proteomes" id="UP001217582"/>
    </source>
</evidence>
<organism evidence="2 3">
    <name type="scientific">Malassezia arunalokei</name>
    <dbReference type="NCBI Taxonomy" id="1514897"/>
    <lineage>
        <taxon>Eukaryota</taxon>
        <taxon>Fungi</taxon>
        <taxon>Dikarya</taxon>
        <taxon>Basidiomycota</taxon>
        <taxon>Ustilaginomycotina</taxon>
        <taxon>Malasseziomycetes</taxon>
        <taxon>Malasseziales</taxon>
        <taxon>Malasseziaceae</taxon>
        <taxon>Malassezia</taxon>
    </lineage>
</organism>
<feature type="region of interest" description="Disordered" evidence="1">
    <location>
        <begin position="1"/>
        <end position="153"/>
    </location>
</feature>
<feature type="compositionally biased region" description="Low complexity" evidence="1">
    <location>
        <begin position="17"/>
        <end position="40"/>
    </location>
</feature>
<dbReference type="EMBL" id="CP119924">
    <property type="protein sequence ID" value="WFD17739.1"/>
    <property type="molecule type" value="Genomic_DNA"/>
</dbReference>
<reference evidence="2 3" key="1">
    <citation type="submission" date="2023-03" db="EMBL/GenBank/DDBJ databases">
        <title>Mating type loci evolution in Malassezia.</title>
        <authorList>
            <person name="Coelho M.A."/>
        </authorList>
    </citation>
    <scope>NUCLEOTIDE SEQUENCE [LARGE SCALE GENOMIC DNA]</scope>
    <source>
        <strain evidence="2 3">CBS 13387</strain>
    </source>
</reference>
<name>A0AAJ6CLG4_9BASI</name>
<accession>A0AAJ6CLG4</accession>
<dbReference type="AlphaFoldDB" id="A0AAJ6CLG4"/>
<gene>
    <name evidence="2" type="ORF">MARU1_003802</name>
</gene>
<dbReference type="Proteomes" id="UP001217582">
    <property type="component" value="Chromosome 9"/>
</dbReference>
<feature type="compositionally biased region" description="Pro residues" evidence="1">
    <location>
        <begin position="41"/>
        <end position="52"/>
    </location>
</feature>